<dbReference type="Proteomes" id="UP000050465">
    <property type="component" value="Unassembled WGS sequence"/>
</dbReference>
<dbReference type="AlphaFoldDB" id="A0A0P7YR62"/>
<accession>A0A0P7YR62</accession>
<dbReference type="Gene3D" id="1.10.10.10">
    <property type="entry name" value="Winged helix-like DNA-binding domain superfamily/Winged helix DNA-binding domain"/>
    <property type="match status" value="1"/>
</dbReference>
<organism evidence="1 2">
    <name type="scientific">Phormidesmis priestleyi Ana</name>
    <dbReference type="NCBI Taxonomy" id="1666911"/>
    <lineage>
        <taxon>Bacteria</taxon>
        <taxon>Bacillati</taxon>
        <taxon>Cyanobacteriota</taxon>
        <taxon>Cyanophyceae</taxon>
        <taxon>Leptolyngbyales</taxon>
        <taxon>Leptolyngbyaceae</taxon>
        <taxon>Phormidesmis</taxon>
    </lineage>
</organism>
<dbReference type="SUPFAM" id="SSF46689">
    <property type="entry name" value="Homeodomain-like"/>
    <property type="match status" value="1"/>
</dbReference>
<dbReference type="EMBL" id="LJZR01000040">
    <property type="protein sequence ID" value="KPQ33030.1"/>
    <property type="molecule type" value="Genomic_DNA"/>
</dbReference>
<reference evidence="1 2" key="1">
    <citation type="submission" date="2015-09" db="EMBL/GenBank/DDBJ databases">
        <title>Identification and resolution of microdiversity through metagenomic sequencing of parallel consortia.</title>
        <authorList>
            <person name="Nelson W.C."/>
            <person name="Romine M.F."/>
            <person name="Lindemann S.R."/>
        </authorList>
    </citation>
    <scope>NUCLEOTIDE SEQUENCE [LARGE SCALE GENOMIC DNA]</scope>
    <source>
        <strain evidence="1">Ana</strain>
    </source>
</reference>
<proteinExistence type="predicted"/>
<gene>
    <name evidence="1" type="ORF">HLUCCA11_19920</name>
</gene>
<evidence type="ECO:0008006" key="3">
    <source>
        <dbReference type="Google" id="ProtNLM"/>
    </source>
</evidence>
<dbReference type="PATRIC" id="fig|1666911.3.peg.2340"/>
<evidence type="ECO:0000313" key="1">
    <source>
        <dbReference type="EMBL" id="KPQ33030.1"/>
    </source>
</evidence>
<comment type="caution">
    <text evidence="1">The sequence shown here is derived from an EMBL/GenBank/DDBJ whole genome shotgun (WGS) entry which is preliminary data.</text>
</comment>
<sequence>MKNNSTESEDELRSAYDLKNLRVRRLGSGRKSFAEAVVRLESDLIFMNYIATDYKHIQLNDEQVPYIEGSTMKVVELITSHLAYGWSPEELHFQFPHIALGKIYSALAYYWDHQEALDDDMKRRLEKVDRLQRQAPVSRIAQQHKARGIK</sequence>
<dbReference type="InterPro" id="IPR009057">
    <property type="entry name" value="Homeodomain-like_sf"/>
</dbReference>
<evidence type="ECO:0000313" key="2">
    <source>
        <dbReference type="Proteomes" id="UP000050465"/>
    </source>
</evidence>
<name>A0A0P7YR62_9CYAN</name>
<dbReference type="STRING" id="1666911.HLUCCA11_19920"/>
<dbReference type="InterPro" id="IPR036388">
    <property type="entry name" value="WH-like_DNA-bd_sf"/>
</dbReference>
<protein>
    <recommendedName>
        <fullName evidence="3">DUF433 domain-containing protein</fullName>
    </recommendedName>
</protein>
<dbReference type="InterPro" id="IPR007367">
    <property type="entry name" value="DUF433"/>
</dbReference>
<dbReference type="Pfam" id="PF04255">
    <property type="entry name" value="DUF433"/>
    <property type="match status" value="1"/>
</dbReference>